<evidence type="ECO:0000313" key="2">
    <source>
        <dbReference type="Proteomes" id="UP000282321"/>
    </source>
</evidence>
<dbReference type="EMBL" id="QNBC01000006">
    <property type="protein sequence ID" value="RKX67927.1"/>
    <property type="molecule type" value="Genomic_DNA"/>
</dbReference>
<comment type="caution">
    <text evidence="1">The sequence shown here is derived from an EMBL/GenBank/DDBJ whole genome shotgun (WGS) entry which is preliminary data.</text>
</comment>
<organism evidence="1 2">
    <name type="scientific">candidate division TA06 bacterium</name>
    <dbReference type="NCBI Taxonomy" id="2250710"/>
    <lineage>
        <taxon>Bacteria</taxon>
        <taxon>Bacteria division TA06</taxon>
    </lineage>
</organism>
<accession>A0A660SB65</accession>
<reference evidence="1 2" key="1">
    <citation type="submission" date="2018-06" db="EMBL/GenBank/DDBJ databases">
        <title>Extensive metabolic versatility and redundancy in microbially diverse, dynamic hydrothermal sediments.</title>
        <authorList>
            <person name="Dombrowski N."/>
            <person name="Teske A."/>
            <person name="Baker B.J."/>
        </authorList>
    </citation>
    <scope>NUCLEOTIDE SEQUENCE [LARGE SCALE GENOMIC DNA]</scope>
    <source>
        <strain evidence="1">B35_G9</strain>
    </source>
</reference>
<name>A0A660SB65_UNCT6</name>
<protein>
    <recommendedName>
        <fullName evidence="3">DUF116 domain-containing protein</fullName>
    </recommendedName>
</protein>
<dbReference type="AlphaFoldDB" id="A0A660SB65"/>
<gene>
    <name evidence="1" type="ORF">DRP44_00925</name>
</gene>
<sequence length="228" mass="26616">MKEIRNSLLLAKQLLFSRYKFDVFDFSIKNSILITLQILKYYFEKPNFIKKGDFLLFNIDYPKEYMHQESIKYNITVGVSYCQKPLNCPSGRFNDKCNPKPLSVCKNCTVNQIREHAINNNLRFIIITTSFEFARLHLKMTKNSLRGHKTLYIVSVCPYILNISKLFSFILGVKLISIPLIKEGCNSSKEFLSAEKGYKAQKTEYMRTAHNAFLKTITRFGKSNKYLK</sequence>
<evidence type="ECO:0008006" key="3">
    <source>
        <dbReference type="Google" id="ProtNLM"/>
    </source>
</evidence>
<proteinExistence type="predicted"/>
<evidence type="ECO:0000313" key="1">
    <source>
        <dbReference type="EMBL" id="RKX67927.1"/>
    </source>
</evidence>
<dbReference type="Proteomes" id="UP000282321">
    <property type="component" value="Unassembled WGS sequence"/>
</dbReference>